<evidence type="ECO:0000313" key="3">
    <source>
        <dbReference type="Proteomes" id="UP000473887"/>
    </source>
</evidence>
<name>A0A846I2Q9_CLOBO</name>
<comment type="caution">
    <text evidence="2">The sequence shown here is derived from an EMBL/GenBank/DDBJ whole genome shotgun (WGS) entry which is preliminary data.</text>
</comment>
<dbReference type="SUPFAM" id="SSF159006">
    <property type="entry name" value="YopX-like"/>
    <property type="match status" value="1"/>
</dbReference>
<dbReference type="InterPro" id="IPR010024">
    <property type="entry name" value="CHP16711"/>
</dbReference>
<dbReference type="GeneID" id="5185966"/>
<organism evidence="2 3">
    <name type="scientific">Clostridium botulinum</name>
    <dbReference type="NCBI Taxonomy" id="1491"/>
    <lineage>
        <taxon>Bacteria</taxon>
        <taxon>Bacillati</taxon>
        <taxon>Bacillota</taxon>
        <taxon>Clostridia</taxon>
        <taxon>Eubacteriales</taxon>
        <taxon>Clostridiaceae</taxon>
        <taxon>Clostridium</taxon>
    </lineage>
</organism>
<dbReference type="Gene3D" id="2.30.30.290">
    <property type="entry name" value="YopX-like domains"/>
    <property type="match status" value="1"/>
</dbReference>
<dbReference type="AlphaFoldDB" id="A0A846I2Q9"/>
<dbReference type="EMBL" id="SGKC01000048">
    <property type="protein sequence ID" value="NEZ93712.1"/>
    <property type="molecule type" value="Genomic_DNA"/>
</dbReference>
<gene>
    <name evidence="2" type="ORF">EXM69_17635</name>
</gene>
<dbReference type="InterPro" id="IPR023385">
    <property type="entry name" value="YopX-like_C"/>
</dbReference>
<dbReference type="InterPro" id="IPR019096">
    <property type="entry name" value="YopX_protein"/>
</dbReference>
<dbReference type="RefSeq" id="WP_012047624.1">
    <property type="nucleotide sequence ID" value="NZ_CP046450.1"/>
</dbReference>
<dbReference type="Pfam" id="PF09643">
    <property type="entry name" value="YopX"/>
    <property type="match status" value="1"/>
</dbReference>
<sequence length="141" mass="16244">MREIKFRGKSLDNNEWVYGGYYNMPDCRKDNPRHIIVYQNNGPGQLTIHEPIDINTLGQYTGLKDINGKEIYEGDILQINIKDKTIKNKIISAGNEVVEYKNCKFGVVWGWHRDFIGLDGFYNANFEVVGNIYENPVLLEG</sequence>
<reference evidence="2 3" key="1">
    <citation type="submission" date="2019-02" db="EMBL/GenBank/DDBJ databases">
        <title>Genome sequencing of Clostridium botulinum clinical isolates.</title>
        <authorList>
            <person name="Brunt J."/>
            <person name="Van Vliet A.H.M."/>
            <person name="Stringer S.C."/>
            <person name="Grant K.A."/>
            <person name="Carter A.C."/>
            <person name="Peck M.W."/>
        </authorList>
    </citation>
    <scope>NUCLEOTIDE SEQUENCE [LARGE SCALE GENOMIC DNA]</scope>
    <source>
        <strain evidence="2 3">H142660711</strain>
    </source>
</reference>
<proteinExistence type="predicted"/>
<evidence type="ECO:0000313" key="2">
    <source>
        <dbReference type="EMBL" id="NEZ93712.1"/>
    </source>
</evidence>
<evidence type="ECO:0000259" key="1">
    <source>
        <dbReference type="Pfam" id="PF09643"/>
    </source>
</evidence>
<accession>A0A846I2Q9</accession>
<feature type="domain" description="YopX protein" evidence="1">
    <location>
        <begin position="5"/>
        <end position="140"/>
    </location>
</feature>
<dbReference type="NCBIfam" id="TIGR01671">
    <property type="entry name" value="phage_TIGR01671"/>
    <property type="match status" value="1"/>
</dbReference>
<protein>
    <recommendedName>
        <fullName evidence="1">YopX protein domain-containing protein</fullName>
    </recommendedName>
</protein>
<dbReference type="Proteomes" id="UP000473887">
    <property type="component" value="Unassembled WGS sequence"/>
</dbReference>